<dbReference type="CDD" id="cd05325">
    <property type="entry name" value="carb_red_sniffer_like_SDR_c"/>
    <property type="match status" value="1"/>
</dbReference>
<dbReference type="OrthoDB" id="7289984at2759"/>
<evidence type="ECO:0000313" key="1">
    <source>
        <dbReference type="EMBL" id="PTB37196.1"/>
    </source>
</evidence>
<dbReference type="PANTHER" id="PTHR45458">
    <property type="entry name" value="SHORT-CHAIN DEHYDROGENASE/REDUCTASE SDR"/>
    <property type="match status" value="1"/>
</dbReference>
<organism evidence="1 2">
    <name type="scientific">Trichoderma asperellum (strain ATCC 204424 / CBS 433.97 / NBRC 101777)</name>
    <dbReference type="NCBI Taxonomy" id="1042311"/>
    <lineage>
        <taxon>Eukaryota</taxon>
        <taxon>Fungi</taxon>
        <taxon>Dikarya</taxon>
        <taxon>Ascomycota</taxon>
        <taxon>Pezizomycotina</taxon>
        <taxon>Sordariomycetes</taxon>
        <taxon>Hypocreomycetidae</taxon>
        <taxon>Hypocreales</taxon>
        <taxon>Hypocreaceae</taxon>
        <taxon>Trichoderma</taxon>
    </lineage>
</organism>
<dbReference type="PRINTS" id="PR00081">
    <property type="entry name" value="GDHRDH"/>
</dbReference>
<dbReference type="EMBL" id="KZ679268">
    <property type="protein sequence ID" value="PTB37196.1"/>
    <property type="molecule type" value="Genomic_DNA"/>
</dbReference>
<dbReference type="Pfam" id="PF00106">
    <property type="entry name" value="adh_short"/>
    <property type="match status" value="1"/>
</dbReference>
<name>A0A2T3YXC2_TRIA4</name>
<dbReference type="InterPro" id="IPR002347">
    <property type="entry name" value="SDR_fam"/>
</dbReference>
<keyword evidence="2" id="KW-1185">Reference proteome</keyword>
<dbReference type="InterPro" id="IPR052184">
    <property type="entry name" value="SDR_enzymes"/>
</dbReference>
<reference evidence="1 2" key="1">
    <citation type="submission" date="2016-07" db="EMBL/GenBank/DDBJ databases">
        <title>Multiple horizontal gene transfer events from other fungi enriched the ability of initially mycotrophic Trichoderma (Ascomycota) to feed on dead plant biomass.</title>
        <authorList>
            <consortium name="DOE Joint Genome Institute"/>
            <person name="Aerts A."/>
            <person name="Atanasova L."/>
            <person name="Chenthamara K."/>
            <person name="Zhang J."/>
            <person name="Grujic M."/>
            <person name="Henrissat B."/>
            <person name="Kuo A."/>
            <person name="Salamov A."/>
            <person name="Lipzen A."/>
            <person name="Labutti K."/>
            <person name="Barry K."/>
            <person name="Miao Y."/>
            <person name="Rahimi M.J."/>
            <person name="Shen Q."/>
            <person name="Grigoriev I.V."/>
            <person name="Kubicek C.P."/>
            <person name="Druzhinina I.S."/>
        </authorList>
    </citation>
    <scope>NUCLEOTIDE SEQUENCE [LARGE SCALE GENOMIC DNA]</scope>
    <source>
        <strain evidence="1 2">CBS 433.97</strain>
    </source>
</reference>
<dbReference type="GO" id="GO:0016616">
    <property type="term" value="F:oxidoreductase activity, acting on the CH-OH group of donors, NAD or NADP as acceptor"/>
    <property type="evidence" value="ECO:0007669"/>
    <property type="project" value="TreeGrafter"/>
</dbReference>
<sequence>MPSYVITGASRGLGFEFVRQLSSDSNNIIIGLVRDKPTTEKAVAEELAGRSNIHILQADITDYEAVKSAVAQTAKITGGGLDHLIANAAYVSEYDAYDPIGVLSEDPQALEEDVLKSFQINVVSNIHLINQFMPLILAGNARKVIALSTGMADLDPINQYELDTAPGYAISKAAMNVAIGKFHAQYKKQGVLCMSICPGAVETGHFKNATPEQMVKAGGMFQKFLAYSPQFKGPATPEAAVKDVISVWEKASIDGGSGGSYVSHYGNKQWL</sequence>
<dbReference type="Proteomes" id="UP000240493">
    <property type="component" value="Unassembled WGS sequence"/>
</dbReference>
<proteinExistence type="predicted"/>
<dbReference type="PANTHER" id="PTHR45458:SF3">
    <property type="entry name" value="CHAIN DEHYDROGENASE (ATSC), PUTATIVE-RELATED"/>
    <property type="match status" value="1"/>
</dbReference>
<protein>
    <submittedName>
        <fullName evidence="1">Uncharacterized protein</fullName>
    </submittedName>
</protein>
<dbReference type="Gene3D" id="3.40.50.720">
    <property type="entry name" value="NAD(P)-binding Rossmann-like Domain"/>
    <property type="match status" value="1"/>
</dbReference>
<dbReference type="SUPFAM" id="SSF51735">
    <property type="entry name" value="NAD(P)-binding Rossmann-fold domains"/>
    <property type="match status" value="1"/>
</dbReference>
<dbReference type="InterPro" id="IPR036291">
    <property type="entry name" value="NAD(P)-bd_dom_sf"/>
</dbReference>
<gene>
    <name evidence="1" type="ORF">M441DRAFT_148671</name>
</gene>
<evidence type="ECO:0000313" key="2">
    <source>
        <dbReference type="Proteomes" id="UP000240493"/>
    </source>
</evidence>
<accession>A0A2T3YXC2</accession>
<dbReference type="AlphaFoldDB" id="A0A2T3YXC2"/>